<sequence length="585" mass="63924">MLLSFALEFCFTGSVRLQKTKPLKVWSQVRPALQNLFVAALSRGQAALPRGSTSEEILGKLAQDIAAEGAAATSLRSLGNTPKSSHTGATPDVDVLRNPTACQECMSFLMTNREKDIRKQPAYFACMSKLRTALCQCPQSPDEWDASTTCPFHDSLHTVADLTWAISTIMEQESVIPTSAPAVGAAGLQLVMKVQEQAEKEKVESAQATGDASSGSDARTSKAQDPQPKKDMLQNAIVKEGRFLLEKQGEASADGGETKWALNGNLVESLLTVRAKYVLSTMLALIVKPQLETATAATARPKLVEFEDLDAQQAEWLYELLVYMCKSGEFTHAHPFILELESRYMLQSPGDADMKTWSSMWTEVIERALVARKRHAKSKGKDEAVDLGKTLPASKMVINKSFPKEATAASAAASAESGEVKEENNPSEQAEQGQQSQQEHTVQPAVPYFQSIYTATAQAVADARKALFVSSELEETVECSDAHGGKITVHLRLPFLAIRKEAVESLIEKEAVQPQGELYCTRTYFPNEKATTGRKQSVQPQVALGGLCFRKQEGQEGFMLKVESKDDVLLVHPGNHPKHCSHLLK</sequence>
<keyword evidence="3" id="KW-1185">Reference proteome</keyword>
<reference evidence="2 3" key="1">
    <citation type="submission" date="2016-02" db="EMBL/GenBank/DDBJ databases">
        <title>Genome analysis of coral dinoflagellate symbionts highlights evolutionary adaptations to a symbiotic lifestyle.</title>
        <authorList>
            <person name="Aranda M."/>
            <person name="Li Y."/>
            <person name="Liew Y.J."/>
            <person name="Baumgarten S."/>
            <person name="Simakov O."/>
            <person name="Wilson M."/>
            <person name="Piel J."/>
            <person name="Ashoor H."/>
            <person name="Bougouffa S."/>
            <person name="Bajic V.B."/>
            <person name="Ryu T."/>
            <person name="Ravasi T."/>
            <person name="Bayer T."/>
            <person name="Micklem G."/>
            <person name="Kim H."/>
            <person name="Bhak J."/>
            <person name="Lajeunesse T.C."/>
            <person name="Voolstra C.R."/>
        </authorList>
    </citation>
    <scope>NUCLEOTIDE SEQUENCE [LARGE SCALE GENOMIC DNA]</scope>
    <source>
        <strain evidence="2 3">CCMP2467</strain>
    </source>
</reference>
<evidence type="ECO:0000256" key="1">
    <source>
        <dbReference type="SAM" id="MobiDB-lite"/>
    </source>
</evidence>
<dbReference type="OrthoDB" id="419667at2759"/>
<dbReference type="AlphaFoldDB" id="A0A1Q9C126"/>
<accession>A0A1Q9C126</accession>
<protein>
    <submittedName>
        <fullName evidence="2">Uncharacterized protein</fullName>
    </submittedName>
</protein>
<organism evidence="2 3">
    <name type="scientific">Symbiodinium microadriaticum</name>
    <name type="common">Dinoflagellate</name>
    <name type="synonym">Zooxanthella microadriatica</name>
    <dbReference type="NCBI Taxonomy" id="2951"/>
    <lineage>
        <taxon>Eukaryota</taxon>
        <taxon>Sar</taxon>
        <taxon>Alveolata</taxon>
        <taxon>Dinophyceae</taxon>
        <taxon>Suessiales</taxon>
        <taxon>Symbiodiniaceae</taxon>
        <taxon>Symbiodinium</taxon>
    </lineage>
</organism>
<evidence type="ECO:0000313" key="2">
    <source>
        <dbReference type="EMBL" id="OLP76618.1"/>
    </source>
</evidence>
<name>A0A1Q9C126_SYMMI</name>
<dbReference type="Proteomes" id="UP000186817">
    <property type="component" value="Unassembled WGS sequence"/>
</dbReference>
<feature type="compositionally biased region" description="Low complexity" evidence="1">
    <location>
        <begin position="408"/>
        <end position="417"/>
    </location>
</feature>
<feature type="compositionally biased region" description="Basic and acidic residues" evidence="1">
    <location>
        <begin position="219"/>
        <end position="231"/>
    </location>
</feature>
<feature type="region of interest" description="Disordered" evidence="1">
    <location>
        <begin position="408"/>
        <end position="441"/>
    </location>
</feature>
<feature type="compositionally biased region" description="Low complexity" evidence="1">
    <location>
        <begin position="428"/>
        <end position="441"/>
    </location>
</feature>
<gene>
    <name evidence="2" type="ORF">AK812_SmicGene43424</name>
</gene>
<comment type="caution">
    <text evidence="2">The sequence shown here is derived from an EMBL/GenBank/DDBJ whole genome shotgun (WGS) entry which is preliminary data.</text>
</comment>
<feature type="region of interest" description="Disordered" evidence="1">
    <location>
        <begin position="201"/>
        <end position="231"/>
    </location>
</feature>
<dbReference type="EMBL" id="LSRX01001968">
    <property type="protein sequence ID" value="OLP76618.1"/>
    <property type="molecule type" value="Genomic_DNA"/>
</dbReference>
<evidence type="ECO:0000313" key="3">
    <source>
        <dbReference type="Proteomes" id="UP000186817"/>
    </source>
</evidence>
<proteinExistence type="predicted"/>